<dbReference type="Proteomes" id="UP001619887">
    <property type="component" value="Unassembled WGS sequence"/>
</dbReference>
<proteinExistence type="predicted"/>
<gene>
    <name evidence="8" type="ORF">OYC64_001276</name>
</gene>
<keyword evidence="6" id="KW-0732">Signal</keyword>
<evidence type="ECO:0000256" key="6">
    <source>
        <dbReference type="SAM" id="SignalP"/>
    </source>
</evidence>
<dbReference type="AlphaFoldDB" id="A0ABD2GAL7"/>
<dbReference type="Pfam" id="PF07686">
    <property type="entry name" value="V-set"/>
    <property type="match status" value="1"/>
</dbReference>
<keyword evidence="5" id="KW-1133">Transmembrane helix</keyword>
<keyword evidence="5" id="KW-0812">Transmembrane</keyword>
<dbReference type="Gene3D" id="2.60.40.10">
    <property type="entry name" value="Immunoglobulins"/>
    <property type="match status" value="1"/>
</dbReference>
<dbReference type="EMBL" id="JBIYXZ010002080">
    <property type="protein sequence ID" value="KAL3050961.1"/>
    <property type="molecule type" value="Genomic_DNA"/>
</dbReference>
<dbReference type="PROSITE" id="PS50835">
    <property type="entry name" value="IG_LIKE"/>
    <property type="match status" value="1"/>
</dbReference>
<dbReference type="InterPro" id="IPR013106">
    <property type="entry name" value="Ig_V-set"/>
</dbReference>
<dbReference type="InterPro" id="IPR007110">
    <property type="entry name" value="Ig-like_dom"/>
</dbReference>
<evidence type="ECO:0000256" key="3">
    <source>
        <dbReference type="ARBA" id="ARBA00023319"/>
    </source>
</evidence>
<keyword evidence="3" id="KW-0393">Immunoglobulin domain</keyword>
<dbReference type="SMART" id="SM00406">
    <property type="entry name" value="IGv"/>
    <property type="match status" value="1"/>
</dbReference>
<keyword evidence="2 5" id="KW-0472">Membrane</keyword>
<evidence type="ECO:0000256" key="2">
    <source>
        <dbReference type="ARBA" id="ARBA00023136"/>
    </source>
</evidence>
<feature type="transmembrane region" description="Helical" evidence="5">
    <location>
        <begin position="169"/>
        <end position="192"/>
    </location>
</feature>
<name>A0ABD2GAL7_PAGBO</name>
<protein>
    <recommendedName>
        <fullName evidence="7">Ig-like domain-containing protein</fullName>
    </recommendedName>
</protein>
<dbReference type="PANTHER" id="PTHR24100:SF151">
    <property type="entry name" value="ICOS LIGAND"/>
    <property type="match status" value="1"/>
</dbReference>
<evidence type="ECO:0000256" key="1">
    <source>
        <dbReference type="ARBA" id="ARBA00004370"/>
    </source>
</evidence>
<comment type="caution">
    <text evidence="8">The sequence shown here is derived from an EMBL/GenBank/DDBJ whole genome shotgun (WGS) entry which is preliminary data.</text>
</comment>
<dbReference type="InterPro" id="IPR003599">
    <property type="entry name" value="Ig_sub"/>
</dbReference>
<sequence>MAALTSAQHAGILMFLWIIGSLAAGDLEELKAKPGEDVTLHCNTSTDAAITVLEWKRPELKQYVFYYRDNKPMESFQNPLYRGRVELNNPEMKNGHFTVLLKNVNTNDTGTYKCRVISLSNNRRKRSVIEFVRSVHLSVSEGPEKEINDEHHQNGDANDEQPGGPRGRVGLGVGLVCLMVAVGVLVVVVGLVKSKRAKVNRSSESVDVKLNP</sequence>
<dbReference type="InterPro" id="IPR013783">
    <property type="entry name" value="Ig-like_fold"/>
</dbReference>
<feature type="compositionally biased region" description="Basic and acidic residues" evidence="4">
    <location>
        <begin position="142"/>
        <end position="154"/>
    </location>
</feature>
<evidence type="ECO:0000256" key="5">
    <source>
        <dbReference type="SAM" id="Phobius"/>
    </source>
</evidence>
<accession>A0ABD2GAL7</accession>
<evidence type="ECO:0000313" key="8">
    <source>
        <dbReference type="EMBL" id="KAL3050961.1"/>
    </source>
</evidence>
<dbReference type="PANTHER" id="PTHR24100">
    <property type="entry name" value="BUTYROPHILIN"/>
    <property type="match status" value="1"/>
</dbReference>
<reference evidence="8 9" key="2">
    <citation type="journal article" date="2024" name="G3 (Bethesda)">
        <title>The genome of the cryopelagic Antarctic bald notothen, Trematomus borchgrevinki.</title>
        <authorList>
            <person name="Rayamajhi N."/>
            <person name="Rivera-Colon A.G."/>
            <person name="Minhas B.F."/>
            <person name="Cheng C.C."/>
            <person name="Catchen J.M."/>
        </authorList>
    </citation>
    <scope>NUCLEOTIDE SEQUENCE [LARGE SCALE GENOMIC DNA]</scope>
    <source>
        <strain evidence="8">AGRC-2024</strain>
    </source>
</reference>
<dbReference type="InterPro" id="IPR036179">
    <property type="entry name" value="Ig-like_dom_sf"/>
</dbReference>
<dbReference type="SUPFAM" id="SSF48726">
    <property type="entry name" value="Immunoglobulin"/>
    <property type="match status" value="1"/>
</dbReference>
<feature type="domain" description="Ig-like" evidence="7">
    <location>
        <begin position="35"/>
        <end position="130"/>
    </location>
</feature>
<evidence type="ECO:0000259" key="7">
    <source>
        <dbReference type="PROSITE" id="PS50835"/>
    </source>
</evidence>
<organism evidence="8 9">
    <name type="scientific">Pagothenia borchgrevinki</name>
    <name type="common">Bald rockcod</name>
    <name type="synonym">Trematomus borchgrevinki</name>
    <dbReference type="NCBI Taxonomy" id="8213"/>
    <lineage>
        <taxon>Eukaryota</taxon>
        <taxon>Metazoa</taxon>
        <taxon>Chordata</taxon>
        <taxon>Craniata</taxon>
        <taxon>Vertebrata</taxon>
        <taxon>Euteleostomi</taxon>
        <taxon>Actinopterygii</taxon>
        <taxon>Neopterygii</taxon>
        <taxon>Teleostei</taxon>
        <taxon>Neoteleostei</taxon>
        <taxon>Acanthomorphata</taxon>
        <taxon>Eupercaria</taxon>
        <taxon>Perciformes</taxon>
        <taxon>Notothenioidei</taxon>
        <taxon>Nototheniidae</taxon>
        <taxon>Pagothenia</taxon>
    </lineage>
</organism>
<reference evidence="8 9" key="1">
    <citation type="journal article" date="2022" name="G3 (Bethesda)">
        <title>Evaluating Illumina-, Nanopore-, and PacBio-based genome assembly strategies with the bald notothen, Trematomus borchgrevinki.</title>
        <authorList>
            <person name="Rayamajhi N."/>
            <person name="Cheng C.C."/>
            <person name="Catchen J.M."/>
        </authorList>
    </citation>
    <scope>NUCLEOTIDE SEQUENCE [LARGE SCALE GENOMIC DNA]</scope>
    <source>
        <strain evidence="8">AGRC-2024</strain>
    </source>
</reference>
<feature type="signal peptide" evidence="6">
    <location>
        <begin position="1"/>
        <end position="24"/>
    </location>
</feature>
<dbReference type="InterPro" id="IPR050504">
    <property type="entry name" value="IgSF_BTN/MOG"/>
</dbReference>
<feature type="chain" id="PRO_5044785931" description="Ig-like domain-containing protein" evidence="6">
    <location>
        <begin position="25"/>
        <end position="212"/>
    </location>
</feature>
<comment type="subcellular location">
    <subcellularLocation>
        <location evidence="1">Membrane</location>
    </subcellularLocation>
</comment>
<evidence type="ECO:0000256" key="4">
    <source>
        <dbReference type="SAM" id="MobiDB-lite"/>
    </source>
</evidence>
<evidence type="ECO:0000313" key="9">
    <source>
        <dbReference type="Proteomes" id="UP001619887"/>
    </source>
</evidence>
<dbReference type="SMART" id="SM00409">
    <property type="entry name" value="IG"/>
    <property type="match status" value="1"/>
</dbReference>
<dbReference type="GO" id="GO:0016020">
    <property type="term" value="C:membrane"/>
    <property type="evidence" value="ECO:0007669"/>
    <property type="project" value="UniProtKB-SubCell"/>
</dbReference>
<keyword evidence="9" id="KW-1185">Reference proteome</keyword>
<feature type="region of interest" description="Disordered" evidence="4">
    <location>
        <begin position="142"/>
        <end position="165"/>
    </location>
</feature>